<evidence type="ECO:0000256" key="1">
    <source>
        <dbReference type="SAM" id="Phobius"/>
    </source>
</evidence>
<evidence type="ECO:0000313" key="2">
    <source>
        <dbReference type="EMBL" id="TPG55750.1"/>
    </source>
</evidence>
<sequence length="86" mass="9100">MKLPALPFANAVFQTGKATRLMLRRLFDGIVLAAFGLLGSSLVLTALAAAYTLKRALNIDVVPGVDVLPDEEIEALINGALTMLGF</sequence>
<gene>
    <name evidence="2" type="ORF">EAH89_14425</name>
</gene>
<dbReference type="EMBL" id="RCZP01000012">
    <property type="protein sequence ID" value="TPG55750.1"/>
    <property type="molecule type" value="Genomic_DNA"/>
</dbReference>
<protein>
    <submittedName>
        <fullName evidence="2">Uncharacterized protein</fullName>
    </submittedName>
</protein>
<dbReference type="AlphaFoldDB" id="A0A502G2H2"/>
<keyword evidence="1" id="KW-0472">Membrane</keyword>
<proteinExistence type="predicted"/>
<keyword evidence="1" id="KW-1133">Transmembrane helix</keyword>
<accession>A0A502G2H2</accession>
<evidence type="ECO:0000313" key="3">
    <source>
        <dbReference type="Proteomes" id="UP000317078"/>
    </source>
</evidence>
<comment type="caution">
    <text evidence="2">The sequence shown here is derived from an EMBL/GenBank/DDBJ whole genome shotgun (WGS) entry which is preliminary data.</text>
</comment>
<dbReference type="RefSeq" id="WP_140884323.1">
    <property type="nucleotide sequence ID" value="NZ_RCZP01000012.1"/>
</dbReference>
<keyword evidence="1" id="KW-0812">Transmembrane</keyword>
<organism evidence="2 3">
    <name type="scientific">Muricoccus nepalensis</name>
    <dbReference type="NCBI Taxonomy" id="1854500"/>
    <lineage>
        <taxon>Bacteria</taxon>
        <taxon>Pseudomonadati</taxon>
        <taxon>Pseudomonadota</taxon>
        <taxon>Alphaproteobacteria</taxon>
        <taxon>Acetobacterales</taxon>
        <taxon>Roseomonadaceae</taxon>
        <taxon>Muricoccus</taxon>
    </lineage>
</organism>
<feature type="transmembrane region" description="Helical" evidence="1">
    <location>
        <begin position="30"/>
        <end position="53"/>
    </location>
</feature>
<reference evidence="2 3" key="1">
    <citation type="journal article" date="2019" name="Environ. Microbiol.">
        <title>Species interactions and distinct microbial communities in high Arctic permafrost affected cryosols are associated with the CH4 and CO2 gas fluxes.</title>
        <authorList>
            <person name="Altshuler I."/>
            <person name="Hamel J."/>
            <person name="Turney S."/>
            <person name="Magnuson E."/>
            <person name="Levesque R."/>
            <person name="Greer C."/>
            <person name="Whyte L.G."/>
        </authorList>
    </citation>
    <scope>NUCLEOTIDE SEQUENCE [LARGE SCALE GENOMIC DNA]</scope>
    <source>
        <strain evidence="2 3">S9.3B</strain>
    </source>
</reference>
<keyword evidence="3" id="KW-1185">Reference proteome</keyword>
<dbReference type="Proteomes" id="UP000317078">
    <property type="component" value="Unassembled WGS sequence"/>
</dbReference>
<name>A0A502G2H2_9PROT</name>